<feature type="region of interest" description="Disordered" evidence="1">
    <location>
        <begin position="1"/>
        <end position="30"/>
    </location>
</feature>
<sequence>MTNPVVEEPVPQPDSSRTGRSSTVGVGAVGVGLGDTERTTGLRLNWRNGQFQRANGVNLTLWTPYSVNLGDEDDLVDENGEFGGDAFVGTTNGVALGLLHFPRRIRGIGIGGFGPIAGTLQGVAVSGIVVATVEDLNGIAVGAGGAAAAGDINGIAVGGLAAGADGPGAGEGTGPDAGGTVNGIVVGGLGAVGNDVRGAGISAGMVRVREGGTLKGLAVSAYNDINGRQVGLSIGLYNHARVLDGVQIGLLNVARNNPEWARILPILNLNL</sequence>
<dbReference type="RefSeq" id="WP_259084248.1">
    <property type="nucleotide sequence ID" value="NZ_JANTYZ010000021.1"/>
</dbReference>
<dbReference type="Proteomes" id="UP001155034">
    <property type="component" value="Unassembled WGS sequence"/>
</dbReference>
<dbReference type="EMBL" id="JANTYZ010000021">
    <property type="protein sequence ID" value="MCS3866805.1"/>
    <property type="molecule type" value="Genomic_DNA"/>
</dbReference>
<comment type="caution">
    <text evidence="2">The sequence shown here is derived from an EMBL/GenBank/DDBJ whole genome shotgun (WGS) entry which is preliminary data.</text>
</comment>
<proteinExistence type="predicted"/>
<feature type="compositionally biased region" description="Polar residues" evidence="1">
    <location>
        <begin position="13"/>
        <end position="23"/>
    </location>
</feature>
<evidence type="ECO:0000313" key="2">
    <source>
        <dbReference type="EMBL" id="MCS3866805.1"/>
    </source>
</evidence>
<dbReference type="AlphaFoldDB" id="A0A9X2U4S3"/>
<organism evidence="2 3">
    <name type="scientific">Salinibacter ruber</name>
    <dbReference type="NCBI Taxonomy" id="146919"/>
    <lineage>
        <taxon>Bacteria</taxon>
        <taxon>Pseudomonadati</taxon>
        <taxon>Rhodothermota</taxon>
        <taxon>Rhodothermia</taxon>
        <taxon>Rhodothermales</taxon>
        <taxon>Salinibacteraceae</taxon>
        <taxon>Salinibacter</taxon>
    </lineage>
</organism>
<evidence type="ECO:0000313" key="3">
    <source>
        <dbReference type="Proteomes" id="UP001155034"/>
    </source>
</evidence>
<name>A0A9X2U4S3_9BACT</name>
<reference evidence="2" key="1">
    <citation type="submission" date="2022-08" db="EMBL/GenBank/DDBJ databases">
        <title>Genomic Encyclopedia of Type Strains, Phase V (KMG-V): Genome sequencing to study the core and pangenomes of soil and plant-associated prokaryotes.</title>
        <authorList>
            <person name="Whitman W."/>
        </authorList>
    </citation>
    <scope>NUCLEOTIDE SEQUENCE</scope>
    <source>
        <strain evidence="2">SP2016B</strain>
    </source>
</reference>
<protein>
    <submittedName>
        <fullName evidence="2">Uncharacterized protein</fullName>
    </submittedName>
</protein>
<gene>
    <name evidence="2" type="ORF">GGP82_003388</name>
</gene>
<evidence type="ECO:0000256" key="1">
    <source>
        <dbReference type="SAM" id="MobiDB-lite"/>
    </source>
</evidence>
<accession>A0A9X2U4S3</accession>